<dbReference type="Pfam" id="PF01658">
    <property type="entry name" value="Inos-1-P_synth"/>
    <property type="match status" value="1"/>
</dbReference>
<dbReference type="PIRSF" id="PIRSF015578">
    <property type="entry name" value="Myoinos-ppht_syn"/>
    <property type="match status" value="1"/>
</dbReference>
<dbReference type="InterPro" id="IPR013021">
    <property type="entry name" value="Myo-inos-1-P_Synthase_GAPDH"/>
</dbReference>
<dbReference type="SUPFAM" id="SSF55347">
    <property type="entry name" value="Glyceraldehyde-3-phosphate dehydrogenase-like, C-terminal domain"/>
    <property type="match status" value="1"/>
</dbReference>
<name>E3GYQ5_METFV</name>
<dbReference type="Gene3D" id="3.30.360.10">
    <property type="entry name" value="Dihydrodipicolinate Reductase, domain 2"/>
    <property type="match status" value="1"/>
</dbReference>
<dbReference type="InterPro" id="IPR052199">
    <property type="entry name" value="MIPS"/>
</dbReference>
<dbReference type="AlphaFoldDB" id="E3GYQ5"/>
<comment type="similarity">
    <text evidence="1">Belongs to the myo-inositol 1-phosphate synthase family.</text>
</comment>
<reference evidence="3 4" key="1">
    <citation type="journal article" date="2010" name="Stand. Genomic Sci.">
        <title>Complete genome sequence of Methanothermus fervidus type strain (V24S).</title>
        <authorList>
            <person name="Anderson I."/>
            <person name="Djao O.D."/>
            <person name="Misra M."/>
            <person name="Chertkov O."/>
            <person name="Nolan M."/>
            <person name="Lucas S."/>
            <person name="Lapidus A."/>
            <person name="Del Rio T.G."/>
            <person name="Tice H."/>
            <person name="Cheng J.F."/>
            <person name="Tapia R."/>
            <person name="Han C."/>
            <person name="Goodwin L."/>
            <person name="Pitluck S."/>
            <person name="Liolios K."/>
            <person name="Ivanova N."/>
            <person name="Mavromatis K."/>
            <person name="Mikhailova N."/>
            <person name="Pati A."/>
            <person name="Brambilla E."/>
            <person name="Chen A."/>
            <person name="Palaniappan K."/>
            <person name="Land M."/>
            <person name="Hauser L."/>
            <person name="Chang Y.J."/>
            <person name="Jeffries C.D."/>
            <person name="Sikorski J."/>
            <person name="Spring S."/>
            <person name="Rohde M."/>
            <person name="Eichinger K."/>
            <person name="Huber H."/>
            <person name="Wirth R."/>
            <person name="Goker M."/>
            <person name="Detter J.C."/>
            <person name="Woyke T."/>
            <person name="Bristow J."/>
            <person name="Eisen J.A."/>
            <person name="Markowitz V."/>
            <person name="Hugenholtz P."/>
            <person name="Klenk H.P."/>
            <person name="Kyrpides N.C."/>
        </authorList>
    </citation>
    <scope>NUCLEOTIDE SEQUENCE [LARGE SCALE GENOMIC DNA]</scope>
    <source>
        <strain evidence="4">ATCC 43054 / DSM 2088 / JCM 10308 / V24 S</strain>
    </source>
</reference>
<dbReference type="HOGENOM" id="CLU_050011_0_0_2"/>
<dbReference type="EMBL" id="CP002278">
    <property type="protein sequence ID" value="ADP77437.1"/>
    <property type="molecule type" value="Genomic_DNA"/>
</dbReference>
<dbReference type="InterPro" id="IPR036291">
    <property type="entry name" value="NAD(P)-bd_dom_sf"/>
</dbReference>
<accession>E3GYQ5</accession>
<evidence type="ECO:0000313" key="4">
    <source>
        <dbReference type="Proteomes" id="UP000002315"/>
    </source>
</evidence>
<dbReference type="OrthoDB" id="80661at2157"/>
<evidence type="ECO:0000256" key="1">
    <source>
        <dbReference type="ARBA" id="ARBA00010813"/>
    </source>
</evidence>
<dbReference type="GO" id="GO:0004512">
    <property type="term" value="F:inositol-3-phosphate synthase activity"/>
    <property type="evidence" value="ECO:0007669"/>
    <property type="project" value="InterPro"/>
</dbReference>
<dbReference type="Gene3D" id="3.40.50.720">
    <property type="entry name" value="NAD(P)-binding Rossmann-like Domain"/>
    <property type="match status" value="1"/>
</dbReference>
<dbReference type="Proteomes" id="UP000002315">
    <property type="component" value="Chromosome"/>
</dbReference>
<organism evidence="3 4">
    <name type="scientific">Methanothermus fervidus (strain ATCC 43054 / DSM 2088 / JCM 10308 / V24 S)</name>
    <dbReference type="NCBI Taxonomy" id="523846"/>
    <lineage>
        <taxon>Archaea</taxon>
        <taxon>Methanobacteriati</taxon>
        <taxon>Methanobacteriota</taxon>
        <taxon>Methanomada group</taxon>
        <taxon>Methanobacteria</taxon>
        <taxon>Methanobacteriales</taxon>
        <taxon>Methanothermaceae</taxon>
        <taxon>Methanothermus</taxon>
    </lineage>
</organism>
<protein>
    <submittedName>
        <fullName evidence="3">Myo-inositol-1-phosphate synthase</fullName>
    </submittedName>
</protein>
<dbReference type="KEGG" id="mfv:Mfer_0638"/>
<proteinExistence type="inferred from homology"/>
<dbReference type="PANTHER" id="PTHR43125:SF1">
    <property type="entry name" value="INOSITOL-3-PHOSPHATE SYNTHASE"/>
    <property type="match status" value="1"/>
</dbReference>
<feature type="domain" description="Myo-inositol-1-phosphate synthase GAPDH-like" evidence="2">
    <location>
        <begin position="196"/>
        <end position="305"/>
    </location>
</feature>
<evidence type="ECO:0000313" key="3">
    <source>
        <dbReference type="EMBL" id="ADP77437.1"/>
    </source>
</evidence>
<evidence type="ECO:0000259" key="2">
    <source>
        <dbReference type="Pfam" id="PF01658"/>
    </source>
</evidence>
<dbReference type="PANTHER" id="PTHR43125">
    <property type="entry name" value="INOSITOL-3-PHOSPHATE SYNTHASE"/>
    <property type="match status" value="1"/>
</dbReference>
<dbReference type="GO" id="GO:0006021">
    <property type="term" value="P:inositol biosynthetic process"/>
    <property type="evidence" value="ECO:0007669"/>
    <property type="project" value="InterPro"/>
</dbReference>
<dbReference type="SUPFAM" id="SSF51735">
    <property type="entry name" value="NAD(P)-binding Rossmann-fold domains"/>
    <property type="match status" value="1"/>
</dbReference>
<gene>
    <name evidence="3" type="ordered locus">Mfer_0638</name>
</gene>
<dbReference type="GO" id="GO:0008654">
    <property type="term" value="P:phospholipid biosynthetic process"/>
    <property type="evidence" value="ECO:0007669"/>
    <property type="project" value="InterPro"/>
</dbReference>
<sequence>MSKIKVAIAGLGNCASALIQGIYYYRNKGEEDCVGLMHWDIGGYKPGDIEIVAAFDIDKRKVGKDVSEAIFSPPNCTKIFYDDIPKLGVEVCMGPVMDGVAKHMYNYDEKFTFVVADEKPVNVTEVLEDSGAEILLNYLPVGSEEASRYYAQCAIEAGVGFINNIPVFIASDPKWAAKFEKNNLPVVGDDIKSQIGATITHRALANLFKKRGVKLERTYQLNIGGNTDFLNMLNHKRLDSKKKSKTEAVQSILGKNRLEPENIHIGPSDYVPWLKDNKICFLRMEGKIFGDVPIDLELRLSVEDSPNSAGSAIDAIRCCKLALDRKIGGPLISISAYTMKHPPKQIDDEKAAEMVDKFIKGELER</sequence>
<dbReference type="STRING" id="523846.Mfer_0638"/>
<dbReference type="InterPro" id="IPR002587">
    <property type="entry name" value="Myo-inos-1-P_Synthase"/>
</dbReference>
<keyword evidence="4" id="KW-1185">Reference proteome</keyword>